<comment type="caution">
    <text evidence="4">The sequence shown here is derived from an EMBL/GenBank/DDBJ whole genome shotgun (WGS) entry which is preliminary data.</text>
</comment>
<feature type="repeat" description="ANK" evidence="3">
    <location>
        <begin position="119"/>
        <end position="148"/>
    </location>
</feature>
<reference evidence="4 5" key="1">
    <citation type="submission" date="2019-02" db="EMBL/GenBank/DDBJ databases">
        <title>Deep-cultivation of Planctomycetes and their phenomic and genomic characterization uncovers novel biology.</title>
        <authorList>
            <person name="Wiegand S."/>
            <person name="Jogler M."/>
            <person name="Boedeker C."/>
            <person name="Pinto D."/>
            <person name="Vollmers J."/>
            <person name="Rivas-Marin E."/>
            <person name="Kohn T."/>
            <person name="Peeters S.H."/>
            <person name="Heuer A."/>
            <person name="Rast P."/>
            <person name="Oberbeckmann S."/>
            <person name="Bunk B."/>
            <person name="Jeske O."/>
            <person name="Meyerdierks A."/>
            <person name="Storesund J.E."/>
            <person name="Kallscheuer N."/>
            <person name="Luecker S."/>
            <person name="Lage O.M."/>
            <person name="Pohl T."/>
            <person name="Merkel B.J."/>
            <person name="Hornburger P."/>
            <person name="Mueller R.-W."/>
            <person name="Bruemmer F."/>
            <person name="Labrenz M."/>
            <person name="Spormann A.M."/>
            <person name="Op Den Camp H."/>
            <person name="Overmann J."/>
            <person name="Amann R."/>
            <person name="Jetten M.S.M."/>
            <person name="Mascher T."/>
            <person name="Medema M.H."/>
            <person name="Devos D.P."/>
            <person name="Kaster A.-K."/>
            <person name="Ovreas L."/>
            <person name="Rohde M."/>
            <person name="Galperin M.Y."/>
            <person name="Jogler C."/>
        </authorList>
    </citation>
    <scope>NUCLEOTIDE SEQUENCE [LARGE SCALE GENOMIC DNA]</scope>
    <source>
        <strain evidence="4 5">CA13</strain>
    </source>
</reference>
<dbReference type="InterPro" id="IPR002110">
    <property type="entry name" value="Ankyrin_rpt"/>
</dbReference>
<feature type="repeat" description="ANK" evidence="3">
    <location>
        <begin position="82"/>
        <end position="114"/>
    </location>
</feature>
<dbReference type="InterPro" id="IPR036770">
    <property type="entry name" value="Ankyrin_rpt-contain_sf"/>
</dbReference>
<evidence type="ECO:0000313" key="4">
    <source>
        <dbReference type="EMBL" id="TWT79471.1"/>
    </source>
</evidence>
<proteinExistence type="predicted"/>
<keyword evidence="5" id="KW-1185">Reference proteome</keyword>
<dbReference type="GO" id="GO:0045944">
    <property type="term" value="P:positive regulation of transcription by RNA polymerase II"/>
    <property type="evidence" value="ECO:0007669"/>
    <property type="project" value="TreeGrafter"/>
</dbReference>
<evidence type="ECO:0000313" key="5">
    <source>
        <dbReference type="Proteomes" id="UP000315010"/>
    </source>
</evidence>
<dbReference type="Gene3D" id="1.25.40.20">
    <property type="entry name" value="Ankyrin repeat-containing domain"/>
    <property type="match status" value="1"/>
</dbReference>
<evidence type="ECO:0000256" key="2">
    <source>
        <dbReference type="ARBA" id="ARBA00023043"/>
    </source>
</evidence>
<dbReference type="PROSITE" id="PS50297">
    <property type="entry name" value="ANK_REP_REGION"/>
    <property type="match status" value="2"/>
</dbReference>
<feature type="repeat" description="ANK" evidence="3">
    <location>
        <begin position="149"/>
        <end position="191"/>
    </location>
</feature>
<dbReference type="InterPro" id="IPR050663">
    <property type="entry name" value="Ankyrin-SOCS_Box"/>
</dbReference>
<keyword evidence="1" id="KW-0677">Repeat</keyword>
<dbReference type="Pfam" id="PF12796">
    <property type="entry name" value="Ank_2"/>
    <property type="match status" value="1"/>
</dbReference>
<keyword evidence="2 3" id="KW-0040">ANK repeat</keyword>
<dbReference type="PANTHER" id="PTHR24193:SF121">
    <property type="entry name" value="ADA2A-CONTAINING COMPLEX COMPONENT 3, ISOFORM D"/>
    <property type="match status" value="1"/>
</dbReference>
<dbReference type="SMART" id="SM00248">
    <property type="entry name" value="ANK"/>
    <property type="match status" value="4"/>
</dbReference>
<protein>
    <submittedName>
        <fullName evidence="4">Ankyrin repeats (3 copies)</fullName>
    </submittedName>
</protein>
<gene>
    <name evidence="4" type="ORF">CA13_08720</name>
</gene>
<organism evidence="4 5">
    <name type="scientific">Novipirellula herctigrandis</name>
    <dbReference type="NCBI Taxonomy" id="2527986"/>
    <lineage>
        <taxon>Bacteria</taxon>
        <taxon>Pseudomonadati</taxon>
        <taxon>Planctomycetota</taxon>
        <taxon>Planctomycetia</taxon>
        <taxon>Pirellulales</taxon>
        <taxon>Pirellulaceae</taxon>
        <taxon>Novipirellula</taxon>
    </lineage>
</organism>
<name>A0A5C5YXQ4_9BACT</name>
<dbReference type="SUPFAM" id="SSF48403">
    <property type="entry name" value="Ankyrin repeat"/>
    <property type="match status" value="1"/>
</dbReference>
<sequence length="223" mass="24226">MHRSRSGRAVSLRSFTSTSGPVMRNVLYQHGPCTLEASDKKMPDIDTFIELIRDHRNREALEMLKASPALATEHSDQSGELHGASPLHWAAHRNATEVCQRLIEQGANVNDSASDWWLTPLSWGADAGSAEAVELLLKRGADVNQNAIVGTTALHAVAMGGSTQGKGDPNAYETTAEILIRNGADINRRTNKHRTPLDESIDNENDAVTKVLRQHGAMASKTT</sequence>
<dbReference type="Pfam" id="PF00023">
    <property type="entry name" value="Ank"/>
    <property type="match status" value="1"/>
</dbReference>
<dbReference type="EMBL" id="SJPJ01000001">
    <property type="protein sequence ID" value="TWT79471.1"/>
    <property type="molecule type" value="Genomic_DNA"/>
</dbReference>
<dbReference type="PANTHER" id="PTHR24193">
    <property type="entry name" value="ANKYRIN REPEAT PROTEIN"/>
    <property type="match status" value="1"/>
</dbReference>
<evidence type="ECO:0000256" key="3">
    <source>
        <dbReference type="PROSITE-ProRule" id="PRU00023"/>
    </source>
</evidence>
<dbReference type="RefSeq" id="WP_419193909.1">
    <property type="nucleotide sequence ID" value="NZ_SJPJ01000001.1"/>
</dbReference>
<dbReference type="PROSITE" id="PS50088">
    <property type="entry name" value="ANK_REPEAT"/>
    <property type="match status" value="3"/>
</dbReference>
<dbReference type="PRINTS" id="PR01415">
    <property type="entry name" value="ANKYRIN"/>
</dbReference>
<dbReference type="AlphaFoldDB" id="A0A5C5YXQ4"/>
<evidence type="ECO:0000256" key="1">
    <source>
        <dbReference type="ARBA" id="ARBA00022737"/>
    </source>
</evidence>
<accession>A0A5C5YXQ4</accession>
<dbReference type="GO" id="GO:0000976">
    <property type="term" value="F:transcription cis-regulatory region binding"/>
    <property type="evidence" value="ECO:0007669"/>
    <property type="project" value="TreeGrafter"/>
</dbReference>
<dbReference type="Proteomes" id="UP000315010">
    <property type="component" value="Unassembled WGS sequence"/>
</dbReference>